<dbReference type="WBParaSite" id="Hba_17307">
    <property type="protein sequence ID" value="Hba_17307"/>
    <property type="gene ID" value="Hba_17307"/>
</dbReference>
<accession>A0A1I7XII5</accession>
<organism evidence="2 3">
    <name type="scientific">Heterorhabditis bacteriophora</name>
    <name type="common">Entomopathogenic nematode worm</name>
    <dbReference type="NCBI Taxonomy" id="37862"/>
    <lineage>
        <taxon>Eukaryota</taxon>
        <taxon>Metazoa</taxon>
        <taxon>Ecdysozoa</taxon>
        <taxon>Nematoda</taxon>
        <taxon>Chromadorea</taxon>
        <taxon>Rhabditida</taxon>
        <taxon>Rhabditina</taxon>
        <taxon>Rhabditomorpha</taxon>
        <taxon>Strongyloidea</taxon>
        <taxon>Heterorhabditidae</taxon>
        <taxon>Heterorhabditis</taxon>
    </lineage>
</organism>
<dbReference type="Proteomes" id="UP000095283">
    <property type="component" value="Unplaced"/>
</dbReference>
<name>A0A1I7XII5_HETBA</name>
<keyword evidence="2" id="KW-1185">Reference proteome</keyword>
<keyword evidence="1" id="KW-0812">Transmembrane</keyword>
<evidence type="ECO:0000256" key="1">
    <source>
        <dbReference type="SAM" id="Phobius"/>
    </source>
</evidence>
<dbReference type="AlphaFoldDB" id="A0A1I7XII5"/>
<keyword evidence="1" id="KW-1133">Transmembrane helix</keyword>
<reference evidence="3" key="1">
    <citation type="submission" date="2016-11" db="UniProtKB">
        <authorList>
            <consortium name="WormBaseParasite"/>
        </authorList>
    </citation>
    <scope>IDENTIFICATION</scope>
</reference>
<proteinExistence type="predicted"/>
<evidence type="ECO:0000313" key="2">
    <source>
        <dbReference type="Proteomes" id="UP000095283"/>
    </source>
</evidence>
<evidence type="ECO:0000313" key="3">
    <source>
        <dbReference type="WBParaSite" id="Hba_17307"/>
    </source>
</evidence>
<feature type="transmembrane region" description="Helical" evidence="1">
    <location>
        <begin position="23"/>
        <end position="42"/>
    </location>
</feature>
<keyword evidence="1" id="KW-0472">Membrane</keyword>
<protein>
    <submittedName>
        <fullName evidence="3">Uncharacterized protein</fullName>
    </submittedName>
</protein>
<sequence>MDTEFFSETVRNRLRDHGDRMHWLFYLILCSLCQVAFMARPIHDRNEIQKLIDAEYSIVYNTLRLRDQIENEIERRLEDYGSSRIRRKVGEKAVGIPIKRLSRIGGNIVMGRRK</sequence>